<evidence type="ECO:0000313" key="2">
    <source>
        <dbReference type="Proteomes" id="UP001218895"/>
    </source>
</evidence>
<reference evidence="1" key="1">
    <citation type="submission" date="2022-01" db="EMBL/GenBank/DDBJ databases">
        <title>Complete genome of Methanomicrobium antiquum DSM 21220.</title>
        <authorList>
            <person name="Chen S.-C."/>
            <person name="You Y.-T."/>
            <person name="Zhou Y.-Z."/>
            <person name="Lai M.-C."/>
        </authorList>
    </citation>
    <scope>NUCLEOTIDE SEQUENCE</scope>
    <source>
        <strain evidence="1">DSM 21220</strain>
    </source>
</reference>
<accession>A0AAF0FLS2</accession>
<gene>
    <name evidence="1" type="ORF">L1994_07220</name>
</gene>
<dbReference type="KEGG" id="manq:L1994_07220"/>
<dbReference type="InterPro" id="IPR043827">
    <property type="entry name" value="DUF5804"/>
</dbReference>
<dbReference type="AlphaFoldDB" id="A0AAF0FLS2"/>
<dbReference type="RefSeq" id="WP_278098786.1">
    <property type="nucleotide sequence ID" value="NZ_CP091092.1"/>
</dbReference>
<dbReference type="Pfam" id="PF19120">
    <property type="entry name" value="DUF5804"/>
    <property type="match status" value="1"/>
</dbReference>
<dbReference type="Proteomes" id="UP001218895">
    <property type="component" value="Chromosome"/>
</dbReference>
<evidence type="ECO:0000313" key="1">
    <source>
        <dbReference type="EMBL" id="WFN35947.1"/>
    </source>
</evidence>
<keyword evidence="2" id="KW-1185">Reference proteome</keyword>
<organism evidence="1 2">
    <name type="scientific">Methanomicrobium antiquum</name>
    <dbReference type="NCBI Taxonomy" id="487686"/>
    <lineage>
        <taxon>Archaea</taxon>
        <taxon>Methanobacteriati</taxon>
        <taxon>Methanobacteriota</taxon>
        <taxon>Stenosarchaea group</taxon>
        <taxon>Methanomicrobia</taxon>
        <taxon>Methanomicrobiales</taxon>
        <taxon>Methanomicrobiaceae</taxon>
        <taxon>Methanomicrobium</taxon>
    </lineage>
</organism>
<dbReference type="EMBL" id="CP091092">
    <property type="protein sequence ID" value="WFN35947.1"/>
    <property type="molecule type" value="Genomic_DNA"/>
</dbReference>
<dbReference type="GeneID" id="79950176"/>
<name>A0AAF0FLS2_9EURY</name>
<proteinExistence type="predicted"/>
<protein>
    <submittedName>
        <fullName evidence="1">DUF5804 family protein</fullName>
    </submittedName>
</protein>
<sequence length="150" mass="17622">MNLLFIQKQGIDLYNTLLSSETSRGILRFYRPVKTDYGVIIENATLGNALSLTSELNWYKRRYISDVLFEISPDLFCTHEFALDIYSRDKKMKETWNYTKLIGVNLGFTSNVMFIQPHSSKEDHPEFGEDMSFVFEVWCSEEEWTEGFNE</sequence>